<sequence length="68" mass="7286">MSPQNRVRLRSLLWALSDLGDDIDPFDPDDSGTVLFEEIAGKADQAAGLARDLATDAHNRTAENGGMS</sequence>
<organism evidence="1 2">
    <name type="scientific">Kitasatospora kazusensis</name>
    <dbReference type="NCBI Taxonomy" id="407974"/>
    <lineage>
        <taxon>Bacteria</taxon>
        <taxon>Bacillati</taxon>
        <taxon>Actinomycetota</taxon>
        <taxon>Actinomycetes</taxon>
        <taxon>Kitasatosporales</taxon>
        <taxon>Streptomycetaceae</taxon>
        <taxon>Kitasatospora</taxon>
    </lineage>
</organism>
<dbReference type="EMBL" id="BAAANT010000001">
    <property type="protein sequence ID" value="GAA2131026.1"/>
    <property type="molecule type" value="Genomic_DNA"/>
</dbReference>
<protein>
    <submittedName>
        <fullName evidence="1">Uncharacterized protein</fullName>
    </submittedName>
</protein>
<evidence type="ECO:0000313" key="1">
    <source>
        <dbReference type="EMBL" id="GAA2131026.1"/>
    </source>
</evidence>
<comment type="caution">
    <text evidence="1">The sequence shown here is derived from an EMBL/GenBank/DDBJ whole genome shotgun (WGS) entry which is preliminary data.</text>
</comment>
<keyword evidence="2" id="KW-1185">Reference proteome</keyword>
<dbReference type="RefSeq" id="WP_344459997.1">
    <property type="nucleotide sequence ID" value="NZ_BAAANT010000001.1"/>
</dbReference>
<gene>
    <name evidence="1" type="ORF">GCM10009760_04260</name>
</gene>
<proteinExistence type="predicted"/>
<name>A0ABP5KDN6_9ACTN</name>
<evidence type="ECO:0000313" key="2">
    <source>
        <dbReference type="Proteomes" id="UP001422759"/>
    </source>
</evidence>
<accession>A0ABP5KDN6</accession>
<dbReference type="Proteomes" id="UP001422759">
    <property type="component" value="Unassembled WGS sequence"/>
</dbReference>
<reference evidence="2" key="1">
    <citation type="journal article" date="2019" name="Int. J. Syst. Evol. Microbiol.">
        <title>The Global Catalogue of Microorganisms (GCM) 10K type strain sequencing project: providing services to taxonomists for standard genome sequencing and annotation.</title>
        <authorList>
            <consortium name="The Broad Institute Genomics Platform"/>
            <consortium name="The Broad Institute Genome Sequencing Center for Infectious Disease"/>
            <person name="Wu L."/>
            <person name="Ma J."/>
        </authorList>
    </citation>
    <scope>NUCLEOTIDE SEQUENCE [LARGE SCALE GENOMIC DNA]</scope>
    <source>
        <strain evidence="2">JCM 14560</strain>
    </source>
</reference>